<dbReference type="Gramene" id="QL05p057991:mrna">
    <property type="protein sequence ID" value="QL05p057991:mrna"/>
    <property type="gene ID" value="QL05p057991"/>
</dbReference>
<name>A0A7N2R558_QUELO</name>
<proteinExistence type="predicted"/>
<dbReference type="PANTHER" id="PTHR31286:SF167">
    <property type="entry name" value="OS09G0268800 PROTEIN"/>
    <property type="match status" value="1"/>
</dbReference>
<reference evidence="2 3" key="1">
    <citation type="journal article" date="2016" name="G3 (Bethesda)">
        <title>First Draft Assembly and Annotation of the Genome of a California Endemic Oak Quercus lobata Nee (Fagaceae).</title>
        <authorList>
            <person name="Sork V.L."/>
            <person name="Fitz-Gibbon S.T."/>
            <person name="Puiu D."/>
            <person name="Crepeau M."/>
            <person name="Gugger P.F."/>
            <person name="Sherman R."/>
            <person name="Stevens K."/>
            <person name="Langley C.H."/>
            <person name="Pellegrini M."/>
            <person name="Salzberg S.L."/>
        </authorList>
    </citation>
    <scope>NUCLEOTIDE SEQUENCE [LARGE SCALE GENOMIC DNA]</scope>
    <source>
        <strain evidence="2 3">cv. SW786</strain>
    </source>
</reference>
<accession>A0A7N2R558</accession>
<feature type="domain" description="Zinc knuckle CX2CX4HX4C" evidence="1">
    <location>
        <begin position="42"/>
        <end position="86"/>
    </location>
</feature>
<dbReference type="InterPro" id="IPR025836">
    <property type="entry name" value="Zn_knuckle_CX2CX4HX4C"/>
</dbReference>
<evidence type="ECO:0000259" key="1">
    <source>
        <dbReference type="Pfam" id="PF14392"/>
    </source>
</evidence>
<evidence type="ECO:0000313" key="2">
    <source>
        <dbReference type="EnsemblPlants" id="QL05p057991:mrna"/>
    </source>
</evidence>
<evidence type="ECO:0000313" key="3">
    <source>
        <dbReference type="Proteomes" id="UP000594261"/>
    </source>
</evidence>
<dbReference type="InParanoid" id="A0A7N2R558"/>
<dbReference type="EnsemblPlants" id="QL05p057991:mrna">
    <property type="protein sequence ID" value="QL05p057991:mrna"/>
    <property type="gene ID" value="QL05p057991"/>
</dbReference>
<dbReference type="Pfam" id="PF14392">
    <property type="entry name" value="zf-CCHC_4"/>
    <property type="match status" value="1"/>
</dbReference>
<dbReference type="AlphaFoldDB" id="A0A7N2R558"/>
<dbReference type="Proteomes" id="UP000594261">
    <property type="component" value="Chromosome 5"/>
</dbReference>
<organism evidence="2 3">
    <name type="scientific">Quercus lobata</name>
    <name type="common">Valley oak</name>
    <dbReference type="NCBI Taxonomy" id="97700"/>
    <lineage>
        <taxon>Eukaryota</taxon>
        <taxon>Viridiplantae</taxon>
        <taxon>Streptophyta</taxon>
        <taxon>Embryophyta</taxon>
        <taxon>Tracheophyta</taxon>
        <taxon>Spermatophyta</taxon>
        <taxon>Magnoliopsida</taxon>
        <taxon>eudicotyledons</taxon>
        <taxon>Gunneridae</taxon>
        <taxon>Pentapetalae</taxon>
        <taxon>rosids</taxon>
        <taxon>fabids</taxon>
        <taxon>Fagales</taxon>
        <taxon>Fagaceae</taxon>
        <taxon>Quercus</taxon>
    </lineage>
</organism>
<dbReference type="EMBL" id="LRBV02000005">
    <property type="status" value="NOT_ANNOTATED_CDS"/>
    <property type="molecule type" value="Genomic_DNA"/>
</dbReference>
<protein>
    <recommendedName>
        <fullName evidence="1">Zinc knuckle CX2CX4HX4C domain-containing protein</fullName>
    </recommendedName>
</protein>
<sequence>MISPQVASEVGSSLGVVAEVERRQRQDDLNFFMRVRVALPETKPIRRGVYIADSDGERTWVRFKYERLPLFCYYCGILGHDLKHCAQHFAMQKSGGEVEYQYVNQPAQGKEMQAVVEQVREAKVPCASDSPDKGEAEIPGTALDFQQEDVDKGLHAYVKEDITVNEGTVSGGQGSETKVETKGIVMEGMSNTLTNGLDGIPNLKLKVDKARPDANPSGLSLSRPSTWTRVNRMDLGLSGFTRAITLPTLGKRDAVHEADVCIEGNQGAPTLKRGKIDEASNDEILAGVAIHLCRKQ</sequence>
<keyword evidence="3" id="KW-1185">Reference proteome</keyword>
<reference evidence="2" key="2">
    <citation type="submission" date="2021-01" db="UniProtKB">
        <authorList>
            <consortium name="EnsemblPlants"/>
        </authorList>
    </citation>
    <scope>IDENTIFICATION</scope>
</reference>
<dbReference type="InterPro" id="IPR040256">
    <property type="entry name" value="At4g02000-like"/>
</dbReference>
<dbReference type="PANTHER" id="PTHR31286">
    <property type="entry name" value="GLYCINE-RICH CELL WALL STRUCTURAL PROTEIN 1.8-LIKE"/>
    <property type="match status" value="1"/>
</dbReference>